<sequence length="158" mass="18140">MYQMKQHWHQDEESFFGIGVYQPKTAHNIGTLWRTAYILGASFIFIIDGKYNHQGSDTAKAWSKIPFFKYDDFDHFYNSMPHSTQLVDIETGETSLPLNKFTHPPRASYLLGAENNGLPEKIIQRCHHLTRLPGKTSMNVAVSGSIVIYDRVAKRESF</sequence>
<gene>
    <name evidence="6" type="ORF">DNU06_14155</name>
</gene>
<dbReference type="Proteomes" id="UP000249248">
    <property type="component" value="Unassembled WGS sequence"/>
</dbReference>
<dbReference type="Gene3D" id="3.40.1280.10">
    <property type="match status" value="1"/>
</dbReference>
<evidence type="ECO:0000256" key="3">
    <source>
        <dbReference type="ARBA" id="ARBA00022679"/>
    </source>
</evidence>
<evidence type="ECO:0000256" key="2">
    <source>
        <dbReference type="ARBA" id="ARBA00022603"/>
    </source>
</evidence>
<keyword evidence="7" id="KW-1185">Reference proteome</keyword>
<dbReference type="AlphaFoldDB" id="A0A2W1NNT5"/>
<proteinExistence type="inferred from homology"/>
<dbReference type="InterPro" id="IPR029028">
    <property type="entry name" value="Alpha/beta_knot_MTases"/>
</dbReference>
<dbReference type="InterPro" id="IPR001537">
    <property type="entry name" value="SpoU_MeTrfase"/>
</dbReference>
<evidence type="ECO:0000313" key="6">
    <source>
        <dbReference type="EMBL" id="PZE16268.1"/>
    </source>
</evidence>
<dbReference type="GO" id="GO:0003723">
    <property type="term" value="F:RNA binding"/>
    <property type="evidence" value="ECO:0007669"/>
    <property type="project" value="InterPro"/>
</dbReference>
<accession>A0A2W1NNT5</accession>
<dbReference type="PANTHER" id="PTHR42786">
    <property type="entry name" value="TRNA/RRNA METHYLTRANSFERASE"/>
    <property type="match status" value="1"/>
</dbReference>
<dbReference type="Pfam" id="PF00588">
    <property type="entry name" value="SpoU_methylase"/>
    <property type="match status" value="1"/>
</dbReference>
<evidence type="ECO:0000313" key="7">
    <source>
        <dbReference type="Proteomes" id="UP000249248"/>
    </source>
</evidence>
<dbReference type="InterPro" id="IPR004384">
    <property type="entry name" value="RNA_MeTrfase_TrmJ/LasT"/>
</dbReference>
<comment type="similarity">
    <text evidence="1">Belongs to the class IV-like SAM-binding methyltransferase superfamily. RNA methyltransferase TrmH family.</text>
</comment>
<dbReference type="EMBL" id="QKSB01000010">
    <property type="protein sequence ID" value="PZE16268.1"/>
    <property type="molecule type" value="Genomic_DNA"/>
</dbReference>
<name>A0A2W1NNT5_9FLAO</name>
<reference evidence="6 7" key="1">
    <citation type="submission" date="2018-06" db="EMBL/GenBank/DDBJ databases">
        <title>The draft genome sequence of Crocinitomix sp. SM1701.</title>
        <authorList>
            <person name="Zhang X."/>
        </authorList>
    </citation>
    <scope>NUCLEOTIDE SEQUENCE [LARGE SCALE GENOMIC DNA]</scope>
    <source>
        <strain evidence="6 7">SM1701</strain>
    </source>
</reference>
<dbReference type="InterPro" id="IPR029026">
    <property type="entry name" value="tRNA_m1G_MTases_N"/>
</dbReference>
<evidence type="ECO:0000259" key="5">
    <source>
        <dbReference type="Pfam" id="PF00588"/>
    </source>
</evidence>
<dbReference type="PANTHER" id="PTHR42786:SF6">
    <property type="entry name" value="TRNA_RRNA METHYLTRANSFERASE SPOU TYPE DOMAIN-CONTAINING PROTEIN"/>
    <property type="match status" value="1"/>
</dbReference>
<keyword evidence="4" id="KW-0949">S-adenosyl-L-methionine</keyword>
<evidence type="ECO:0000256" key="4">
    <source>
        <dbReference type="ARBA" id="ARBA00022691"/>
    </source>
</evidence>
<dbReference type="SUPFAM" id="SSF75217">
    <property type="entry name" value="alpha/beta knot"/>
    <property type="match status" value="1"/>
</dbReference>
<dbReference type="GO" id="GO:0005829">
    <property type="term" value="C:cytosol"/>
    <property type="evidence" value="ECO:0007669"/>
    <property type="project" value="TreeGrafter"/>
</dbReference>
<evidence type="ECO:0000256" key="1">
    <source>
        <dbReference type="ARBA" id="ARBA00007228"/>
    </source>
</evidence>
<keyword evidence="3 6" id="KW-0808">Transferase</keyword>
<organism evidence="6 7">
    <name type="scientific">Putridiphycobacter roseus</name>
    <dbReference type="NCBI Taxonomy" id="2219161"/>
    <lineage>
        <taxon>Bacteria</taxon>
        <taxon>Pseudomonadati</taxon>
        <taxon>Bacteroidota</taxon>
        <taxon>Flavobacteriia</taxon>
        <taxon>Flavobacteriales</taxon>
        <taxon>Crocinitomicaceae</taxon>
        <taxon>Putridiphycobacter</taxon>
    </lineage>
</organism>
<comment type="caution">
    <text evidence="6">The sequence shown here is derived from an EMBL/GenBank/DDBJ whole genome shotgun (WGS) entry which is preliminary data.</text>
</comment>
<dbReference type="OrthoDB" id="4578643at2"/>
<protein>
    <submittedName>
        <fullName evidence="6">TrmH family RNA methyltransferase</fullName>
    </submittedName>
</protein>
<feature type="domain" description="tRNA/rRNA methyltransferase SpoU type" evidence="5">
    <location>
        <begin position="19"/>
        <end position="149"/>
    </location>
</feature>
<keyword evidence="2 6" id="KW-0489">Methyltransferase</keyword>
<dbReference type="CDD" id="cd18098">
    <property type="entry name" value="SpoU-like"/>
    <property type="match status" value="1"/>
</dbReference>
<dbReference type="GO" id="GO:0002128">
    <property type="term" value="P:tRNA nucleoside ribose methylation"/>
    <property type="evidence" value="ECO:0007669"/>
    <property type="project" value="TreeGrafter"/>
</dbReference>
<dbReference type="GO" id="GO:0008173">
    <property type="term" value="F:RNA methyltransferase activity"/>
    <property type="evidence" value="ECO:0007669"/>
    <property type="project" value="InterPro"/>
</dbReference>